<comment type="caution">
    <text evidence="1">The sequence shown here is derived from an EMBL/GenBank/DDBJ whole genome shotgun (WGS) entry which is preliminary data.</text>
</comment>
<gene>
    <name evidence="1" type="ORF">GCM10009601_18410</name>
</gene>
<evidence type="ECO:0000313" key="1">
    <source>
        <dbReference type="EMBL" id="GAA1420262.1"/>
    </source>
</evidence>
<sequence>MTHPYGIGSFASGALEAVVGTAIVLSPSGLRAFAVPTTARPCGSLAAGA</sequence>
<proteinExistence type="predicted"/>
<dbReference type="Proteomes" id="UP001500973">
    <property type="component" value="Unassembled WGS sequence"/>
</dbReference>
<protein>
    <submittedName>
        <fullName evidence="1">Uncharacterized protein</fullName>
    </submittedName>
</protein>
<keyword evidence="2" id="KW-1185">Reference proteome</keyword>
<dbReference type="EMBL" id="BAAAIZ010000021">
    <property type="protein sequence ID" value="GAA1420262.1"/>
    <property type="molecule type" value="Genomic_DNA"/>
</dbReference>
<reference evidence="1 2" key="1">
    <citation type="journal article" date="2019" name="Int. J. Syst. Evol. Microbiol.">
        <title>The Global Catalogue of Microorganisms (GCM) 10K type strain sequencing project: providing services to taxonomists for standard genome sequencing and annotation.</title>
        <authorList>
            <consortium name="The Broad Institute Genomics Platform"/>
            <consortium name="The Broad Institute Genome Sequencing Center for Infectious Disease"/>
            <person name="Wu L."/>
            <person name="Ma J."/>
        </authorList>
    </citation>
    <scope>NUCLEOTIDE SEQUENCE [LARGE SCALE GENOMIC DNA]</scope>
    <source>
        <strain evidence="1 2">JCM 11756</strain>
    </source>
</reference>
<organism evidence="1 2">
    <name type="scientific">Streptomyces thermospinosisporus</name>
    <dbReference type="NCBI Taxonomy" id="161482"/>
    <lineage>
        <taxon>Bacteria</taxon>
        <taxon>Bacillati</taxon>
        <taxon>Actinomycetota</taxon>
        <taxon>Actinomycetes</taxon>
        <taxon>Kitasatosporales</taxon>
        <taxon>Streptomycetaceae</taxon>
        <taxon>Streptomyces</taxon>
    </lineage>
</organism>
<name>A0ABN1YUZ9_9ACTN</name>
<accession>A0ABN1YUZ9</accession>
<dbReference type="RefSeq" id="WP_344011479.1">
    <property type="nucleotide sequence ID" value="NZ_BAAAIZ010000021.1"/>
</dbReference>
<evidence type="ECO:0000313" key="2">
    <source>
        <dbReference type="Proteomes" id="UP001500973"/>
    </source>
</evidence>